<keyword evidence="3" id="KW-1185">Reference proteome</keyword>
<name>A0AAD8Y5Y8_9STRA</name>
<evidence type="ECO:0000313" key="3">
    <source>
        <dbReference type="Proteomes" id="UP001224775"/>
    </source>
</evidence>
<feature type="region of interest" description="Disordered" evidence="1">
    <location>
        <begin position="1"/>
        <end position="47"/>
    </location>
</feature>
<evidence type="ECO:0000313" key="2">
    <source>
        <dbReference type="EMBL" id="KAK1740334.1"/>
    </source>
</evidence>
<dbReference type="Proteomes" id="UP001224775">
    <property type="component" value="Unassembled WGS sequence"/>
</dbReference>
<reference evidence="2" key="1">
    <citation type="submission" date="2023-06" db="EMBL/GenBank/DDBJ databases">
        <title>Survivors Of The Sea: Transcriptome response of Skeletonema marinoi to long-term dormancy.</title>
        <authorList>
            <person name="Pinder M.I.M."/>
            <person name="Kourtchenko O."/>
            <person name="Robertson E.K."/>
            <person name="Larsson T."/>
            <person name="Maumus F."/>
            <person name="Osuna-Cruz C.M."/>
            <person name="Vancaester E."/>
            <person name="Stenow R."/>
            <person name="Vandepoele K."/>
            <person name="Ploug H."/>
            <person name="Bruchert V."/>
            <person name="Godhe A."/>
            <person name="Topel M."/>
        </authorList>
    </citation>
    <scope>NUCLEOTIDE SEQUENCE</scope>
    <source>
        <strain evidence="2">R05AC</strain>
    </source>
</reference>
<protein>
    <submittedName>
        <fullName evidence="2">Uncharacterized protein</fullName>
    </submittedName>
</protein>
<gene>
    <name evidence="2" type="ORF">QTG54_009284</name>
</gene>
<dbReference type="EMBL" id="JATAAI010000016">
    <property type="protein sequence ID" value="KAK1740334.1"/>
    <property type="molecule type" value="Genomic_DNA"/>
</dbReference>
<proteinExistence type="predicted"/>
<feature type="compositionally biased region" description="Low complexity" evidence="1">
    <location>
        <begin position="18"/>
        <end position="29"/>
    </location>
</feature>
<comment type="caution">
    <text evidence="2">The sequence shown here is derived from an EMBL/GenBank/DDBJ whole genome shotgun (WGS) entry which is preliminary data.</text>
</comment>
<sequence length="349" mass="36532">MTAPSTLSHKKRKLSATGLSLSSSVSKNGNKNKKLNLPQVQAGDAKTSDSAGMAIASNFTSSVHKVMMDISSNRDLPLEEFHFDTGGSVLVAAADGDKYISTNPGVLRLIKTLLTAENEDQIDKALEDDFTAVAAKLPKGDCGGGCGAGFQVYLKGELVLTCGGGGGGGYTSGHEKALERGGGGGASIFIPGDESAHVGGGHGLANGTVESKHDADHDATLFLDKLQKLRDLLSEAHTSDICVLGGGGGGGGETEILRLRSQGEKTEGSGYGFGFHIGSMSSGRPKRRIKTPNRLTVSSFSNVKDYDTKPSTITKNKNSNDLNLPEHLLKEDWAIKMVEYKGKYASGRS</sequence>
<evidence type="ECO:0000256" key="1">
    <source>
        <dbReference type="SAM" id="MobiDB-lite"/>
    </source>
</evidence>
<dbReference type="AlphaFoldDB" id="A0AAD8Y5Y8"/>
<accession>A0AAD8Y5Y8</accession>
<organism evidence="2 3">
    <name type="scientific">Skeletonema marinoi</name>
    <dbReference type="NCBI Taxonomy" id="267567"/>
    <lineage>
        <taxon>Eukaryota</taxon>
        <taxon>Sar</taxon>
        <taxon>Stramenopiles</taxon>
        <taxon>Ochrophyta</taxon>
        <taxon>Bacillariophyta</taxon>
        <taxon>Coscinodiscophyceae</taxon>
        <taxon>Thalassiosirophycidae</taxon>
        <taxon>Thalassiosirales</taxon>
        <taxon>Skeletonemataceae</taxon>
        <taxon>Skeletonema</taxon>
        <taxon>Skeletonema marinoi-dohrnii complex</taxon>
    </lineage>
</organism>